<reference evidence="3 4" key="1">
    <citation type="submission" date="2023-07" db="EMBL/GenBank/DDBJ databases">
        <title>Genomic Encyclopedia of Type Strains, Phase IV (KMG-IV): sequencing the most valuable type-strain genomes for metagenomic binning, comparative biology and taxonomic classification.</title>
        <authorList>
            <person name="Goeker M."/>
        </authorList>
    </citation>
    <scope>NUCLEOTIDE SEQUENCE [LARGE SCALE GENOMIC DNA]</scope>
    <source>
        <strain evidence="3 4">DSM 1112</strain>
    </source>
</reference>
<dbReference type="PROSITE" id="PS01033">
    <property type="entry name" value="GLOBIN"/>
    <property type="match status" value="1"/>
</dbReference>
<feature type="domain" description="Globin" evidence="2">
    <location>
        <begin position="1"/>
        <end position="113"/>
    </location>
</feature>
<sequence length="113" mass="12811">MQETEIVLLEDSFAEVRAAGEQAAALFYARLFVHDPSLRIMFTSTDMKEQGRKSLVIKSLRRLDSVVPALEQLAVKHVGYGVRDEHYTVVGKALMETLSVFFAKRFTLEYRAA</sequence>
<dbReference type="RefSeq" id="WP_307235503.1">
    <property type="nucleotide sequence ID" value="NZ_JAUSVF010000003.1"/>
</dbReference>
<comment type="caution">
    <text evidence="3">The sequence shown here is derived from an EMBL/GenBank/DDBJ whole genome shotgun (WGS) entry which is preliminary data.</text>
</comment>
<dbReference type="InterPro" id="IPR000971">
    <property type="entry name" value="Globin"/>
</dbReference>
<dbReference type="PANTHER" id="PTHR43396:SF6">
    <property type="entry name" value="ABL201WP"/>
    <property type="match status" value="1"/>
</dbReference>
<organism evidence="3 4">
    <name type="scientific">Pararhizobium capsulatum DSM 1112</name>
    <dbReference type="NCBI Taxonomy" id="1121113"/>
    <lineage>
        <taxon>Bacteria</taxon>
        <taxon>Pseudomonadati</taxon>
        <taxon>Pseudomonadota</taxon>
        <taxon>Alphaproteobacteria</taxon>
        <taxon>Hyphomicrobiales</taxon>
        <taxon>Rhizobiaceae</taxon>
        <taxon>Rhizobium/Agrobacterium group</taxon>
        <taxon>Pararhizobium</taxon>
    </lineage>
</organism>
<keyword evidence="1" id="KW-0813">Transport</keyword>
<gene>
    <name evidence="3" type="ORF">QO002_005346</name>
</gene>
<keyword evidence="1" id="KW-0408">Iron</keyword>
<comment type="similarity">
    <text evidence="1">Belongs to the globin family.</text>
</comment>
<evidence type="ECO:0000256" key="1">
    <source>
        <dbReference type="RuleBase" id="RU000356"/>
    </source>
</evidence>
<dbReference type="Gene3D" id="1.10.490.10">
    <property type="entry name" value="Globins"/>
    <property type="match status" value="1"/>
</dbReference>
<accession>A0ABU0BY11</accession>
<keyword evidence="1" id="KW-0479">Metal-binding</keyword>
<protein>
    <submittedName>
        <fullName evidence="3">Hemoglobin-like flavoprotein</fullName>
    </submittedName>
</protein>
<dbReference type="Pfam" id="PF00042">
    <property type="entry name" value="Globin"/>
    <property type="match status" value="1"/>
</dbReference>
<evidence type="ECO:0000313" key="3">
    <source>
        <dbReference type="EMBL" id="MDQ0323140.1"/>
    </source>
</evidence>
<keyword evidence="1" id="KW-0561">Oxygen transport</keyword>
<proteinExistence type="inferred from homology"/>
<dbReference type="InterPro" id="IPR009050">
    <property type="entry name" value="Globin-like_sf"/>
</dbReference>
<name>A0ABU0BY11_9HYPH</name>
<dbReference type="Proteomes" id="UP001230207">
    <property type="component" value="Unassembled WGS sequence"/>
</dbReference>
<dbReference type="EMBL" id="JAUSVF010000003">
    <property type="protein sequence ID" value="MDQ0323140.1"/>
    <property type="molecule type" value="Genomic_DNA"/>
</dbReference>
<dbReference type="PANTHER" id="PTHR43396">
    <property type="entry name" value="FLAVOHEMOPROTEIN"/>
    <property type="match status" value="1"/>
</dbReference>
<keyword evidence="1" id="KW-0349">Heme</keyword>
<evidence type="ECO:0000313" key="4">
    <source>
        <dbReference type="Proteomes" id="UP001230207"/>
    </source>
</evidence>
<keyword evidence="4" id="KW-1185">Reference proteome</keyword>
<dbReference type="InterPro" id="IPR012292">
    <property type="entry name" value="Globin/Proto"/>
</dbReference>
<evidence type="ECO:0000259" key="2">
    <source>
        <dbReference type="PROSITE" id="PS01033"/>
    </source>
</evidence>
<dbReference type="SUPFAM" id="SSF46458">
    <property type="entry name" value="Globin-like"/>
    <property type="match status" value="1"/>
</dbReference>